<evidence type="ECO:0000313" key="3">
    <source>
        <dbReference type="EMBL" id="MBN6101738.1"/>
    </source>
</evidence>
<gene>
    <name evidence="3" type="ORF">JR064_06115</name>
</gene>
<dbReference type="GO" id="GO:0004040">
    <property type="term" value="F:amidase activity"/>
    <property type="evidence" value="ECO:0007669"/>
    <property type="project" value="UniProtKB-EC"/>
</dbReference>
<proteinExistence type="predicted"/>
<keyword evidence="1" id="KW-0732">Signal</keyword>
<evidence type="ECO:0000256" key="1">
    <source>
        <dbReference type="SAM" id="SignalP"/>
    </source>
</evidence>
<dbReference type="Pfam" id="PF01425">
    <property type="entry name" value="Amidase"/>
    <property type="match status" value="1"/>
</dbReference>
<feature type="domain" description="Amidase" evidence="2">
    <location>
        <begin position="53"/>
        <end position="505"/>
    </location>
</feature>
<evidence type="ECO:0000259" key="2">
    <source>
        <dbReference type="Pfam" id="PF01425"/>
    </source>
</evidence>
<sequence>MRVPYRAGLAVLALLWSVAAAHDQAQRRFDLETASIAEINRAIDSGALDSERLVALSLARIRAYDPQLHAVISLNPHALEQARALDAERRASGRRSPLHGIPVLLKDNIDTRDLPTTLGFYGLRGAVPYADAAVVVRLREAGAIILAKVNLSELASGPALSSLGGQTRNPHNLAYSPAGSSSGTAVGVAAGYAPVGIATDTTGSARWPAATNGVVGLRPTTGAIGYAGIQPNAPTLDAVGPIVRSVADAALVLSVLEDADRRPAAARDADGRAPADSMLGLRADALRGARIGFPRRDFSGDDPQVDAAMEAALDALRASGASVVEIELPPWLLRLSGELQAILVRTEAAPSLDAYLPAAFPPRYPQRHADILALSEALNAATPAGAFPNPGRRDGYREEAAAPPPTDAVYLAAREQGRQFLKASMQAVLARNRLDAIVYPTQTMRINRIGEPAQRNARGLFGNFGPGLASVAGWPELTVPAGFTADGLPVGVSFLGPEFSERRLLGYGFAFEQRTHALRQPAATPPLAGDRFVY</sequence>
<keyword evidence="4" id="KW-1185">Reference proteome</keyword>
<dbReference type="Gene3D" id="3.90.1300.10">
    <property type="entry name" value="Amidase signature (AS) domain"/>
    <property type="match status" value="1"/>
</dbReference>
<dbReference type="SUPFAM" id="SSF75304">
    <property type="entry name" value="Amidase signature (AS) enzymes"/>
    <property type="match status" value="1"/>
</dbReference>
<dbReference type="Proteomes" id="UP000695802">
    <property type="component" value="Unassembled WGS sequence"/>
</dbReference>
<name>A0ABS3AZE9_9XANT</name>
<dbReference type="InterPro" id="IPR036928">
    <property type="entry name" value="AS_sf"/>
</dbReference>
<comment type="caution">
    <text evidence="3">The sequence shown here is derived from an EMBL/GenBank/DDBJ whole genome shotgun (WGS) entry which is preliminary data.</text>
</comment>
<accession>A0ABS3AZE9</accession>
<dbReference type="InterPro" id="IPR023631">
    <property type="entry name" value="Amidase_dom"/>
</dbReference>
<protein>
    <submittedName>
        <fullName evidence="3">Amidase</fullName>
        <ecNumber evidence="3">3.5.1.4</ecNumber>
    </submittedName>
</protein>
<feature type="chain" id="PRO_5045598957" evidence="1">
    <location>
        <begin position="22"/>
        <end position="534"/>
    </location>
</feature>
<evidence type="ECO:0000313" key="4">
    <source>
        <dbReference type="Proteomes" id="UP000695802"/>
    </source>
</evidence>
<dbReference type="PANTHER" id="PTHR42678:SF34">
    <property type="entry name" value="OS04G0183300 PROTEIN"/>
    <property type="match status" value="1"/>
</dbReference>
<dbReference type="RefSeq" id="WP_206229135.1">
    <property type="nucleotide sequence ID" value="NZ_JAFIWB010000004.1"/>
</dbReference>
<dbReference type="PANTHER" id="PTHR42678">
    <property type="entry name" value="AMIDASE"/>
    <property type="match status" value="1"/>
</dbReference>
<keyword evidence="3" id="KW-0378">Hydrolase</keyword>
<organism evidence="3 4">
    <name type="scientific">Xanthomonas bonasiae</name>
    <dbReference type="NCBI Taxonomy" id="2810351"/>
    <lineage>
        <taxon>Bacteria</taxon>
        <taxon>Pseudomonadati</taxon>
        <taxon>Pseudomonadota</taxon>
        <taxon>Gammaproteobacteria</taxon>
        <taxon>Lysobacterales</taxon>
        <taxon>Lysobacteraceae</taxon>
        <taxon>Xanthomonas</taxon>
    </lineage>
</organism>
<dbReference type="EC" id="3.5.1.4" evidence="3"/>
<reference evidence="3 4" key="1">
    <citation type="submission" date="2021-02" db="EMBL/GenBank/DDBJ databases">
        <title>Taxonomically Unique Crown Gall-Associated Xanthomonas Stains Have Deficiency in Virulence Repertories.</title>
        <authorList>
            <person name="Mafakheri H."/>
            <person name="Taghavi S.M."/>
            <person name="Dimkic I."/>
            <person name="Nemanja K."/>
            <person name="Osdaghi E."/>
        </authorList>
    </citation>
    <scope>NUCLEOTIDE SEQUENCE [LARGE SCALE GENOMIC DNA]</scope>
    <source>
        <strain evidence="3 4">FX4</strain>
    </source>
</reference>
<dbReference type="EMBL" id="JAFIWB010000004">
    <property type="protein sequence ID" value="MBN6101738.1"/>
    <property type="molecule type" value="Genomic_DNA"/>
</dbReference>
<feature type="signal peptide" evidence="1">
    <location>
        <begin position="1"/>
        <end position="21"/>
    </location>
</feature>